<name>A0ABT0DA94_9HYPH</name>
<dbReference type="InterPro" id="IPR013078">
    <property type="entry name" value="His_Pase_superF_clade-1"/>
</dbReference>
<dbReference type="Gene3D" id="3.40.50.1240">
    <property type="entry name" value="Phosphoglycerate mutase-like"/>
    <property type="match status" value="1"/>
</dbReference>
<dbReference type="InterPro" id="IPR029033">
    <property type="entry name" value="His_PPase_superfam"/>
</dbReference>
<evidence type="ECO:0000313" key="2">
    <source>
        <dbReference type="Proteomes" id="UP001203284"/>
    </source>
</evidence>
<dbReference type="EMBL" id="JALKCH010000004">
    <property type="protein sequence ID" value="MCK0196878.1"/>
    <property type="molecule type" value="Genomic_DNA"/>
</dbReference>
<dbReference type="PANTHER" id="PTHR47623:SF1">
    <property type="entry name" value="OS09G0287300 PROTEIN"/>
    <property type="match status" value="1"/>
</dbReference>
<sequence>MRRLILFRHAKSAWPAGIADRDRPLAPRGLEAAPAMGAYMAQQHLVPERALVSPARRTVETWLATSRVWADSGVALPWQGFEERIYAAPAALLLAVAREGGAQANSLMLVGHNPGMEDLLALLAVPGQRDRLPRKYPTAGLAVIDLPADDWADIAPGTGTIERFFAPRMLGLGED</sequence>
<gene>
    <name evidence="1" type="ORF">MWN34_08120</name>
</gene>
<dbReference type="PANTHER" id="PTHR47623">
    <property type="entry name" value="OS09G0287300 PROTEIN"/>
    <property type="match status" value="1"/>
</dbReference>
<protein>
    <submittedName>
        <fullName evidence="1">Histidine phosphatase family protein</fullName>
    </submittedName>
</protein>
<comment type="caution">
    <text evidence="1">The sequence shown here is derived from an EMBL/GenBank/DDBJ whole genome shotgun (WGS) entry which is preliminary data.</text>
</comment>
<dbReference type="Pfam" id="PF00300">
    <property type="entry name" value="His_Phos_1"/>
    <property type="match status" value="1"/>
</dbReference>
<reference evidence="1 2" key="1">
    <citation type="submission" date="2022-04" db="EMBL/GenBank/DDBJ databases">
        <authorList>
            <person name="Grouzdev D.S."/>
            <person name="Pantiukh K.S."/>
            <person name="Krutkina M.S."/>
        </authorList>
    </citation>
    <scope>NUCLEOTIDE SEQUENCE [LARGE SCALE GENOMIC DNA]</scope>
    <source>
        <strain evidence="1 2">6x-1</strain>
    </source>
</reference>
<dbReference type="RefSeq" id="WP_247028340.1">
    <property type="nucleotide sequence ID" value="NZ_JALKCH010000004.1"/>
</dbReference>
<dbReference type="SMART" id="SM00855">
    <property type="entry name" value="PGAM"/>
    <property type="match status" value="1"/>
</dbReference>
<accession>A0ABT0DA94</accession>
<proteinExistence type="predicted"/>
<dbReference type="Proteomes" id="UP001203284">
    <property type="component" value="Unassembled WGS sequence"/>
</dbReference>
<keyword evidence="2" id="KW-1185">Reference proteome</keyword>
<dbReference type="SUPFAM" id="SSF53254">
    <property type="entry name" value="Phosphoglycerate mutase-like"/>
    <property type="match status" value="1"/>
</dbReference>
<evidence type="ECO:0000313" key="1">
    <source>
        <dbReference type="EMBL" id="MCK0196878.1"/>
    </source>
</evidence>
<organism evidence="1 2">
    <name type="scientific">Ancylobacter crimeensis</name>
    <dbReference type="NCBI Taxonomy" id="2579147"/>
    <lineage>
        <taxon>Bacteria</taxon>
        <taxon>Pseudomonadati</taxon>
        <taxon>Pseudomonadota</taxon>
        <taxon>Alphaproteobacteria</taxon>
        <taxon>Hyphomicrobiales</taxon>
        <taxon>Xanthobacteraceae</taxon>
        <taxon>Ancylobacter</taxon>
    </lineage>
</organism>
<dbReference type="CDD" id="cd07067">
    <property type="entry name" value="HP_PGM_like"/>
    <property type="match status" value="1"/>
</dbReference>